<feature type="region of interest" description="Disordered" evidence="1">
    <location>
        <begin position="455"/>
        <end position="493"/>
    </location>
</feature>
<organism evidence="2 3">
    <name type="scientific">Symbiodinium microadriaticum</name>
    <name type="common">Dinoflagellate</name>
    <name type="synonym">Zooxanthella microadriatica</name>
    <dbReference type="NCBI Taxonomy" id="2951"/>
    <lineage>
        <taxon>Eukaryota</taxon>
        <taxon>Sar</taxon>
        <taxon>Alveolata</taxon>
        <taxon>Dinophyceae</taxon>
        <taxon>Suessiales</taxon>
        <taxon>Symbiodiniaceae</taxon>
        <taxon>Symbiodinium</taxon>
    </lineage>
</organism>
<evidence type="ECO:0000313" key="3">
    <source>
        <dbReference type="Proteomes" id="UP000186817"/>
    </source>
</evidence>
<dbReference type="Proteomes" id="UP000186817">
    <property type="component" value="Unassembled WGS sequence"/>
</dbReference>
<accession>A0A1Q9EGB4</accession>
<protein>
    <submittedName>
        <fullName evidence="2">Uncharacterized protein</fullName>
    </submittedName>
</protein>
<reference evidence="2 3" key="1">
    <citation type="submission" date="2016-02" db="EMBL/GenBank/DDBJ databases">
        <title>Genome analysis of coral dinoflagellate symbionts highlights evolutionary adaptations to a symbiotic lifestyle.</title>
        <authorList>
            <person name="Aranda M."/>
            <person name="Li Y."/>
            <person name="Liew Y.J."/>
            <person name="Baumgarten S."/>
            <person name="Simakov O."/>
            <person name="Wilson M."/>
            <person name="Piel J."/>
            <person name="Ashoor H."/>
            <person name="Bougouffa S."/>
            <person name="Bajic V.B."/>
            <person name="Ryu T."/>
            <person name="Ravasi T."/>
            <person name="Bayer T."/>
            <person name="Micklem G."/>
            <person name="Kim H."/>
            <person name="Bhak J."/>
            <person name="Lajeunesse T.C."/>
            <person name="Voolstra C.R."/>
        </authorList>
    </citation>
    <scope>NUCLEOTIDE SEQUENCE [LARGE SCALE GENOMIC DNA]</scope>
    <source>
        <strain evidence="2 3">CCMP2467</strain>
    </source>
</reference>
<sequence length="493" mass="55163">MQVRSLKKRPEPKCRPSCLQRRRADRRERRPGAQRHPPCQIGAAHCPPPAIGDSAMVRSLRHTVSYFFWILLRRSIQFPFAGLCGFRLPQGRTTRPIKQFWECGAEESFSGRFLLRSGRLNCAINDQGRIPSADETSPLMPAHLLTSSQLELPGAQPIFPTQSTGPATRGFQDLESQCDGDSANVAGNRLELRVAMAQQFLDAEDDDGLEAQQPSFCLKARVVVQGELEELKPQAPSALNAEARSRRGATFSCFDSLAEKNRFYGSKQRLAAPGVAAPSSGMWQTYVGPEHELGEWLRSKKVRRHKHDFRLTAARLERSVNADYQSSFEICTWITPGLIQSLDKCRREVYSVELWEKSSGNLAAVIMALSVGDIFHDYTTVPLGRALGVGAKDPDCACHGASYADYRYVVQMQNSKDADASLCAVMKGRSSEMVVRQAHQTPRHGERARQKLWRYATNGQEDSDRKERHRLTAGIGEELTPDGMFRRAETKQD</sequence>
<feature type="compositionally biased region" description="Basic and acidic residues" evidence="1">
    <location>
        <begin position="484"/>
        <end position="493"/>
    </location>
</feature>
<dbReference type="InterPro" id="IPR042203">
    <property type="entry name" value="Leu/Phe-tRNA_Trfase_C"/>
</dbReference>
<keyword evidence="3" id="KW-1185">Reference proteome</keyword>
<gene>
    <name evidence="2" type="ORF">AK812_SmicGene10276</name>
</gene>
<evidence type="ECO:0000313" key="2">
    <source>
        <dbReference type="EMBL" id="OLQ06431.1"/>
    </source>
</evidence>
<dbReference type="EMBL" id="LSRX01000160">
    <property type="protein sequence ID" value="OLQ06431.1"/>
    <property type="molecule type" value="Genomic_DNA"/>
</dbReference>
<proteinExistence type="predicted"/>
<name>A0A1Q9EGB4_SYMMI</name>
<dbReference type="OrthoDB" id="10267293at2759"/>
<comment type="caution">
    <text evidence="2">The sequence shown here is derived from an EMBL/GenBank/DDBJ whole genome shotgun (WGS) entry which is preliminary data.</text>
</comment>
<dbReference type="Gene3D" id="3.40.630.70">
    <property type="entry name" value="Leucyl/phenylalanyl-tRNA-protein transferase, C-terminal domain"/>
    <property type="match status" value="1"/>
</dbReference>
<evidence type="ECO:0000256" key="1">
    <source>
        <dbReference type="SAM" id="MobiDB-lite"/>
    </source>
</evidence>
<dbReference type="AlphaFoldDB" id="A0A1Q9EGB4"/>
<feature type="region of interest" description="Disordered" evidence="1">
    <location>
        <begin position="1"/>
        <end position="44"/>
    </location>
</feature>